<dbReference type="RefSeq" id="WP_006346056.1">
    <property type="nucleotide sequence ID" value="NZ_CP029159.1"/>
</dbReference>
<evidence type="ECO:0000313" key="1">
    <source>
        <dbReference type="EMBL" id="QKM67029.1"/>
    </source>
</evidence>
<accession>I2N833</accession>
<protein>
    <submittedName>
        <fullName evidence="1">Uncharacterized protein</fullName>
    </submittedName>
</protein>
<organism evidence="1 2">
    <name type="scientific">Streptomyces tsukubensis (strain DSM 42081 / NBRC 108919 / NRRL 18488 / 9993)</name>
    <dbReference type="NCBI Taxonomy" id="1114943"/>
    <lineage>
        <taxon>Bacteria</taxon>
        <taxon>Bacillati</taxon>
        <taxon>Actinomycetota</taxon>
        <taxon>Actinomycetes</taxon>
        <taxon>Kitasatosporales</taxon>
        <taxon>Streptomycetaceae</taxon>
        <taxon>Streptomyces</taxon>
    </lineage>
</organism>
<dbReference type="SUPFAM" id="SSF52833">
    <property type="entry name" value="Thioredoxin-like"/>
    <property type="match status" value="1"/>
</dbReference>
<keyword evidence="2" id="KW-1185">Reference proteome</keyword>
<name>I2N833_STRT9</name>
<gene>
    <name evidence="1" type="ORF">STSU_007470</name>
</gene>
<dbReference type="InterPro" id="IPR013766">
    <property type="entry name" value="Thioredoxin_domain"/>
</dbReference>
<dbReference type="AlphaFoldDB" id="I2N833"/>
<sequence length="191" mass="19218">MGIALSAVALLVASVACALSLAVALRVKKILDPWVAERVAGGPPPFSPLPGTVVPAVPALTDADGTAVELPLGDGAPWVLTFQSAECDGCKEQLPVLKEFLAETGVDESRVFSVIGGDASGTDFYRSELNGLSRVFPEGGTAAELKKELGVVIFPTYIVVDGGGTVAVATADSGRLMEAGGGVLAPVAVGG</sequence>
<dbReference type="Gene3D" id="3.40.30.10">
    <property type="entry name" value="Glutaredoxin"/>
    <property type="match status" value="1"/>
</dbReference>
<reference evidence="1 2" key="1">
    <citation type="journal article" date="2012" name="J. Bacteriol.">
        <title>Draft genome of Streptomyces tsukubaensis NRRL 18488, the producer of the clinically important immunosuppressant tacrolimus (FK506).</title>
        <authorList>
            <person name="Barreiro C."/>
            <person name="Prieto C."/>
            <person name="Sola-Landa A."/>
            <person name="Solera E."/>
            <person name="Martinez-Castro M."/>
            <person name="Perez-Redondo R."/>
            <person name="Garcia-Estrada C."/>
            <person name="Aparicio J.F."/>
            <person name="Fernandez-Martinez L.T."/>
            <person name="Santos-Aberturas J."/>
            <person name="Salehi-Najafabadi Z."/>
            <person name="Rodriguez-Garcia A."/>
            <person name="Tauch A."/>
            <person name="Martin J.F."/>
        </authorList>
    </citation>
    <scope>NUCLEOTIDE SEQUENCE [LARGE SCALE GENOMIC DNA]</scope>
    <source>
        <strain evidence="2">DSM 42081 / NBRC 108919 / NRRL 18488 / 9993</strain>
    </source>
</reference>
<dbReference type="PROSITE" id="PS51352">
    <property type="entry name" value="THIOREDOXIN_2"/>
    <property type="match status" value="1"/>
</dbReference>
<dbReference type="EMBL" id="CP029159">
    <property type="protein sequence ID" value="QKM67029.1"/>
    <property type="molecule type" value="Genomic_DNA"/>
</dbReference>
<dbReference type="Proteomes" id="UP000005940">
    <property type="component" value="Chromosome"/>
</dbReference>
<proteinExistence type="predicted"/>
<dbReference type="InterPro" id="IPR036249">
    <property type="entry name" value="Thioredoxin-like_sf"/>
</dbReference>
<evidence type="ECO:0000313" key="2">
    <source>
        <dbReference type="Proteomes" id="UP000005940"/>
    </source>
</evidence>